<sequence length="152" mass="17027">MGEYSLLITTFVTCIPVNCMYLIGFATIAAVAMSAGDLVCGYATRQKRQLSPALQLEDSINSILRLNELGYKRSLADRLNEMPTMDLSDSLDDLIALQDIGKRYVLNSNDQFAKQFNVMQHLMRAGKKRSLSPATDFQQQLELSKLLMEVGR</sequence>
<keyword evidence="1" id="KW-0812">Transmembrane</keyword>
<proteinExistence type="predicted"/>
<keyword evidence="1" id="KW-0472">Membrane</keyword>
<dbReference type="Proteomes" id="UP000277928">
    <property type="component" value="Unassembled WGS sequence"/>
</dbReference>
<organism evidence="2 3">
    <name type="scientific">Litomosoides sigmodontis</name>
    <name type="common">Filarial nematode worm</name>
    <dbReference type="NCBI Taxonomy" id="42156"/>
    <lineage>
        <taxon>Eukaryota</taxon>
        <taxon>Metazoa</taxon>
        <taxon>Ecdysozoa</taxon>
        <taxon>Nematoda</taxon>
        <taxon>Chromadorea</taxon>
        <taxon>Rhabditida</taxon>
        <taxon>Spirurina</taxon>
        <taxon>Spiruromorpha</taxon>
        <taxon>Filarioidea</taxon>
        <taxon>Onchocercidae</taxon>
        <taxon>Litomosoides</taxon>
    </lineage>
</organism>
<evidence type="ECO:0000313" key="2">
    <source>
        <dbReference type="EMBL" id="VDM91420.1"/>
    </source>
</evidence>
<dbReference type="OMA" id="GRQMQMY"/>
<accession>A0A3P7KD30</accession>
<gene>
    <name evidence="2" type="ORF">NLS_LOCUS9301</name>
</gene>
<name>A0A3P7KD30_LITSI</name>
<keyword evidence="1" id="KW-1133">Transmembrane helix</keyword>
<feature type="transmembrane region" description="Helical" evidence="1">
    <location>
        <begin position="20"/>
        <end position="43"/>
    </location>
</feature>
<evidence type="ECO:0000313" key="3">
    <source>
        <dbReference type="Proteomes" id="UP000277928"/>
    </source>
</evidence>
<dbReference type="EMBL" id="UYRX01001495">
    <property type="protein sequence ID" value="VDM91420.1"/>
    <property type="molecule type" value="Genomic_DNA"/>
</dbReference>
<reference evidence="2 3" key="1">
    <citation type="submission" date="2018-08" db="EMBL/GenBank/DDBJ databases">
        <authorList>
            <person name="Laetsch R D."/>
            <person name="Stevens L."/>
            <person name="Kumar S."/>
            <person name="Blaxter L. M."/>
        </authorList>
    </citation>
    <scope>NUCLEOTIDE SEQUENCE [LARGE SCALE GENOMIC DNA]</scope>
</reference>
<dbReference type="AlphaFoldDB" id="A0A3P7KD30"/>
<protein>
    <submittedName>
        <fullName evidence="2">Uncharacterized protein</fullName>
    </submittedName>
</protein>
<evidence type="ECO:0000256" key="1">
    <source>
        <dbReference type="SAM" id="Phobius"/>
    </source>
</evidence>
<dbReference type="OrthoDB" id="5831695at2759"/>
<keyword evidence="3" id="KW-1185">Reference proteome</keyword>